<evidence type="ECO:0000256" key="1">
    <source>
        <dbReference type="ARBA" id="ARBA00001695"/>
    </source>
</evidence>
<accession>A0A0K6G753</accession>
<evidence type="ECO:0000313" key="7">
    <source>
        <dbReference type="EMBL" id="CUA74321.1"/>
    </source>
</evidence>
<evidence type="ECO:0000256" key="4">
    <source>
        <dbReference type="ARBA" id="ARBA00022801"/>
    </source>
</evidence>
<dbReference type="PANTHER" id="PTHR34983">
    <property type="entry name" value="ARABINOGALACTAN ENDO-BETA-1,4-GALACTANASE A"/>
    <property type="match status" value="1"/>
</dbReference>
<feature type="chain" id="PRO_5005393384" description="Arabinogalactan endo-beta-1,4-galactanase" evidence="6">
    <location>
        <begin position="20"/>
        <end position="289"/>
    </location>
</feature>
<dbReference type="GO" id="GO:0031218">
    <property type="term" value="F:arabinogalactan endo-1,4-beta-galactosidase activity"/>
    <property type="evidence" value="ECO:0007669"/>
    <property type="project" value="UniProtKB-EC"/>
</dbReference>
<keyword evidence="5 6" id="KW-0326">Glycosidase</keyword>
<dbReference type="AlphaFoldDB" id="A0A0K6G753"/>
<sequence length="289" mass="31793">MHFTTLLPAFALCAERAAAALQYKGADISSLPMLESQGKTYKWTNGSVEGFEWILKKSGANSARQRVWVNPSDGIYNLDYNVKLAKRVKATGMSVYLDLHYSDTWADPVHQKQANIGELTNSVYQYTLSVCNRFASEGVNPAIISIRNEVRAGLLWPLGGTSSYYNIAALLHSAAWGVKDSKLSPKPKIMIHLDNGWDSSTQLWWYKTILGQGPLLTSDFDIIGVSYYAFYNPSATLSALKYSLGQLASTYGKELVVAETNWPVSCPKPKYKFPADASSIPISAIGQAT</sequence>
<dbReference type="EMBL" id="CYGV01001433">
    <property type="protein sequence ID" value="CUA74321.1"/>
    <property type="molecule type" value="Genomic_DNA"/>
</dbReference>
<evidence type="ECO:0000256" key="3">
    <source>
        <dbReference type="ARBA" id="ARBA00012556"/>
    </source>
</evidence>
<evidence type="ECO:0000256" key="6">
    <source>
        <dbReference type="RuleBase" id="RU361192"/>
    </source>
</evidence>
<dbReference type="InterPro" id="IPR011683">
    <property type="entry name" value="Glyco_hydro_53"/>
</dbReference>
<evidence type="ECO:0000313" key="8">
    <source>
        <dbReference type="Proteomes" id="UP000044841"/>
    </source>
</evidence>
<dbReference type="InterPro" id="IPR017853">
    <property type="entry name" value="GH"/>
</dbReference>
<keyword evidence="4 6" id="KW-0378">Hydrolase</keyword>
<comment type="similarity">
    <text evidence="2 6">Belongs to the glycosyl hydrolase 53 family.</text>
</comment>
<evidence type="ECO:0000256" key="5">
    <source>
        <dbReference type="ARBA" id="ARBA00023295"/>
    </source>
</evidence>
<comment type="catalytic activity">
    <reaction evidence="1 6">
        <text>The enzyme specifically hydrolyzes (1-&gt;4)-beta-D-galactosidic linkages in type I arabinogalactans.</text>
        <dbReference type="EC" id="3.2.1.89"/>
    </reaction>
</comment>
<gene>
    <name evidence="7" type="ORF">RSOLAG22IIIB_11147</name>
</gene>
<name>A0A0K6G753_9AGAM</name>
<dbReference type="GO" id="GO:0045490">
    <property type="term" value="P:pectin catabolic process"/>
    <property type="evidence" value="ECO:0007669"/>
    <property type="project" value="TreeGrafter"/>
</dbReference>
<dbReference type="EC" id="3.2.1.89" evidence="3 6"/>
<dbReference type="Proteomes" id="UP000044841">
    <property type="component" value="Unassembled WGS sequence"/>
</dbReference>
<reference evidence="7 8" key="1">
    <citation type="submission" date="2015-07" db="EMBL/GenBank/DDBJ databases">
        <authorList>
            <person name="Noorani M."/>
        </authorList>
    </citation>
    <scope>NUCLEOTIDE SEQUENCE [LARGE SCALE GENOMIC DNA]</scope>
    <source>
        <strain evidence="7">BBA 69670</strain>
    </source>
</reference>
<keyword evidence="8" id="KW-1185">Reference proteome</keyword>
<keyword evidence="6" id="KW-0732">Signal</keyword>
<evidence type="ECO:0000256" key="2">
    <source>
        <dbReference type="ARBA" id="ARBA00010687"/>
    </source>
</evidence>
<protein>
    <recommendedName>
        <fullName evidence="3 6">Arabinogalactan endo-beta-1,4-galactanase</fullName>
        <ecNumber evidence="3 6">3.2.1.89</ecNumber>
    </recommendedName>
</protein>
<dbReference type="GO" id="GO:0015926">
    <property type="term" value="F:glucosidase activity"/>
    <property type="evidence" value="ECO:0007669"/>
    <property type="project" value="InterPro"/>
</dbReference>
<dbReference type="Gene3D" id="3.20.20.80">
    <property type="entry name" value="Glycosidases"/>
    <property type="match status" value="1"/>
</dbReference>
<dbReference type="SUPFAM" id="SSF51445">
    <property type="entry name" value="(Trans)glycosidases"/>
    <property type="match status" value="1"/>
</dbReference>
<proteinExistence type="inferred from homology"/>
<organism evidence="7 8">
    <name type="scientific">Rhizoctonia solani</name>
    <dbReference type="NCBI Taxonomy" id="456999"/>
    <lineage>
        <taxon>Eukaryota</taxon>
        <taxon>Fungi</taxon>
        <taxon>Dikarya</taxon>
        <taxon>Basidiomycota</taxon>
        <taxon>Agaricomycotina</taxon>
        <taxon>Agaricomycetes</taxon>
        <taxon>Cantharellales</taxon>
        <taxon>Ceratobasidiaceae</taxon>
        <taxon>Rhizoctonia</taxon>
    </lineage>
</organism>
<feature type="signal peptide" evidence="6">
    <location>
        <begin position="1"/>
        <end position="19"/>
    </location>
</feature>
<dbReference type="Pfam" id="PF07745">
    <property type="entry name" value="Glyco_hydro_53"/>
    <property type="match status" value="1"/>
</dbReference>
<dbReference type="PANTHER" id="PTHR34983:SF1">
    <property type="entry name" value="ARABINOGALACTAN ENDO-BETA-1,4-GALACTANASE A"/>
    <property type="match status" value="1"/>
</dbReference>